<dbReference type="GO" id="GO:0016747">
    <property type="term" value="F:acyltransferase activity, transferring groups other than amino-acyl groups"/>
    <property type="evidence" value="ECO:0007669"/>
    <property type="project" value="InterPro"/>
</dbReference>
<dbReference type="PROSITE" id="PS51186">
    <property type="entry name" value="GNAT"/>
    <property type="match status" value="1"/>
</dbReference>
<name>A0A071M796_9BURK</name>
<gene>
    <name evidence="2" type="ORF">DT99_25300</name>
</gene>
<proteinExistence type="predicted"/>
<sequence length="180" mass="20358">MNQCSAAELPVLETDRLWLRPRVLADLEACVEMDRDPEVTRHIAGPWHDPDAHRRFVTHRITRDYPPGLGYWSIFEKAAPDAFIGWVLLIPDYADGARDVEIGWRLVRAAWGRGIASEAAQALVRHAFDTVRLPRVIADIAEANGGSLNVARKLGMQRVSVVHDGIPYIRHRLERNDLRA</sequence>
<dbReference type="Gene3D" id="3.40.630.30">
    <property type="match status" value="1"/>
</dbReference>
<organism evidence="2">
    <name type="scientific">Burkholderia cenocepacia</name>
    <dbReference type="NCBI Taxonomy" id="95486"/>
    <lineage>
        <taxon>Bacteria</taxon>
        <taxon>Pseudomonadati</taxon>
        <taxon>Pseudomonadota</taxon>
        <taxon>Betaproteobacteria</taxon>
        <taxon>Burkholderiales</taxon>
        <taxon>Burkholderiaceae</taxon>
        <taxon>Burkholderia</taxon>
        <taxon>Burkholderia cepacia complex</taxon>
    </lineage>
</organism>
<evidence type="ECO:0000259" key="1">
    <source>
        <dbReference type="PROSITE" id="PS51186"/>
    </source>
</evidence>
<evidence type="ECO:0000313" key="2">
    <source>
        <dbReference type="EMBL" id="KEA56764.1"/>
    </source>
</evidence>
<dbReference type="PANTHER" id="PTHR43792:SF1">
    <property type="entry name" value="N-ACETYLTRANSFERASE DOMAIN-CONTAINING PROTEIN"/>
    <property type="match status" value="1"/>
</dbReference>
<dbReference type="OrthoDB" id="9801656at2"/>
<dbReference type="InterPro" id="IPR016181">
    <property type="entry name" value="Acyl_CoA_acyltransferase"/>
</dbReference>
<dbReference type="EMBL" id="JJOA01000024">
    <property type="protein sequence ID" value="KEA56764.1"/>
    <property type="molecule type" value="Genomic_DNA"/>
</dbReference>
<protein>
    <submittedName>
        <fullName evidence="2">GNAT family acetyltransferase</fullName>
    </submittedName>
</protein>
<reference evidence="2" key="1">
    <citation type="submission" date="2014-04" db="EMBL/GenBank/DDBJ databases">
        <title>In planta biocontrol of soil-borne Fusarium wilt of banana through a plant endophytic bacterium, Burkholderia cenocepacia 869T2.</title>
        <authorList>
            <person name="Ho Y.-N."/>
            <person name="Chiang H.-M."/>
            <person name="Chao C.-P."/>
            <person name="Su C.-C."/>
            <person name="Hsu H.-F."/>
            <person name="Guo C.-T."/>
            <person name="Hsieh J.-L."/>
            <person name="Huang C.-C."/>
        </authorList>
    </citation>
    <scope>NUCLEOTIDE SEQUENCE [LARGE SCALE GENOMIC DNA]</scope>
    <source>
        <strain evidence="2">869T2</strain>
    </source>
</reference>
<comment type="caution">
    <text evidence="2">The sequence shown here is derived from an EMBL/GenBank/DDBJ whole genome shotgun (WGS) entry which is preliminary data.</text>
</comment>
<dbReference type="AlphaFoldDB" id="A0A071M796"/>
<dbReference type="Pfam" id="PF13302">
    <property type="entry name" value="Acetyltransf_3"/>
    <property type="match status" value="1"/>
</dbReference>
<dbReference type="InterPro" id="IPR051531">
    <property type="entry name" value="N-acetyltransferase"/>
</dbReference>
<keyword evidence="2" id="KW-0808">Transferase</keyword>
<dbReference type="InterPro" id="IPR000182">
    <property type="entry name" value="GNAT_dom"/>
</dbReference>
<dbReference type="SUPFAM" id="SSF55729">
    <property type="entry name" value="Acyl-CoA N-acyltransferases (Nat)"/>
    <property type="match status" value="1"/>
</dbReference>
<accession>A0A071M796</accession>
<dbReference type="PANTHER" id="PTHR43792">
    <property type="entry name" value="GNAT FAMILY, PUTATIVE (AFU_ORTHOLOGUE AFUA_3G00765)-RELATED-RELATED"/>
    <property type="match status" value="1"/>
</dbReference>
<feature type="domain" description="N-acetyltransferase" evidence="1">
    <location>
        <begin position="17"/>
        <end position="174"/>
    </location>
</feature>